<dbReference type="GO" id="GO:0015288">
    <property type="term" value="F:porin activity"/>
    <property type="evidence" value="ECO:0007669"/>
    <property type="project" value="UniProtKB-KW"/>
</dbReference>
<evidence type="ECO:0000256" key="1">
    <source>
        <dbReference type="ARBA" id="ARBA00004571"/>
    </source>
</evidence>
<dbReference type="EMBL" id="JAODIR010000098">
    <property type="protein sequence ID" value="MDD2169132.1"/>
    <property type="molecule type" value="Genomic_DNA"/>
</dbReference>
<dbReference type="InterPro" id="IPR050298">
    <property type="entry name" value="Gram-neg_bact_OMP"/>
</dbReference>
<evidence type="ECO:0000256" key="10">
    <source>
        <dbReference type="SAM" id="SignalP"/>
    </source>
</evidence>
<comment type="subcellular location">
    <subcellularLocation>
        <location evidence="1">Cell outer membrane</location>
        <topology evidence="1">Multi-pass membrane protein</topology>
    </subcellularLocation>
</comment>
<keyword evidence="8" id="KW-0472">Membrane</keyword>
<reference evidence="14" key="3">
    <citation type="submission" date="2009-12" db="EMBL/GenBank/DDBJ databases">
        <title>Cloning and sequencing of OMP P2 genes of different Haemophilus parasuis strains.</title>
        <authorList>
            <person name="Li P."/>
            <person name="Jiang P."/>
        </authorList>
    </citation>
    <scope>NUCLEOTIDE SEQUENCE</scope>
    <source>
        <strain evidence="14">Hs-DY08</strain>
    </source>
</reference>
<evidence type="ECO:0000256" key="4">
    <source>
        <dbReference type="ARBA" id="ARBA00022692"/>
    </source>
</evidence>
<evidence type="ECO:0000256" key="3">
    <source>
        <dbReference type="ARBA" id="ARBA00022452"/>
    </source>
</evidence>
<keyword evidence="6" id="KW-0406">Ion transport</keyword>
<feature type="signal peptide" evidence="10">
    <location>
        <begin position="1"/>
        <end position="19"/>
    </location>
</feature>
<feature type="domain" description="Porin" evidence="11">
    <location>
        <begin position="7"/>
        <end position="381"/>
    </location>
</feature>
<evidence type="ECO:0000313" key="15">
    <source>
        <dbReference type="EMBL" id="MDD2169132.1"/>
    </source>
</evidence>
<evidence type="ECO:0000313" key="13">
    <source>
        <dbReference type="EMBL" id="ACS71771.1"/>
    </source>
</evidence>
<dbReference type="Pfam" id="PF13609">
    <property type="entry name" value="Porin_4"/>
    <property type="match status" value="1"/>
</dbReference>
<reference evidence="13" key="1">
    <citation type="submission" date="2008-10" db="EMBL/GenBank/DDBJ databases">
        <title>Variability of the Haemophilus parasuis OMP P2 protein.</title>
        <authorList>
            <person name="Sack M."/>
            <person name="Buettner F.F."/>
            <person name="Baltes N."/>
        </authorList>
    </citation>
    <scope>NUCLEOTIDE SEQUENCE</scope>
    <source>
        <strain evidence="13">C5</strain>
    </source>
</reference>
<proteinExistence type="predicted"/>
<reference evidence="15" key="4">
    <citation type="submission" date="2022-09" db="EMBL/GenBank/DDBJ databases">
        <title>Molecular characterization of Glaesserella parasuis strains circulating in commercial swine farms using whole-genome sequencing.</title>
        <authorList>
            <person name="Mugabi R."/>
            <person name="Clavijo M."/>
            <person name="Li G."/>
        </authorList>
    </citation>
    <scope>NUCLEOTIDE SEQUENCE</scope>
    <source>
        <strain evidence="15">0435-53</strain>
    </source>
</reference>
<accession>C6F3I5</accession>
<dbReference type="GO" id="GO:0009279">
    <property type="term" value="C:cell outer membrane"/>
    <property type="evidence" value="ECO:0007669"/>
    <property type="project" value="UniProtKB-SubCell"/>
</dbReference>
<evidence type="ECO:0000256" key="7">
    <source>
        <dbReference type="ARBA" id="ARBA00023114"/>
    </source>
</evidence>
<evidence type="ECO:0000313" key="12">
    <source>
        <dbReference type="EMBL" id="ACJ02808.1"/>
    </source>
</evidence>
<dbReference type="EMBL" id="FJ416467">
    <property type="protein sequence ID" value="ACS71771.1"/>
    <property type="molecule type" value="Genomic_DNA"/>
</dbReference>
<reference evidence="12" key="2">
    <citation type="journal article" date="2009" name="J. Bacteriol.">
        <title>Characterization and comparative analysis of the genes encoding Haemophilus parasuis outer membrane proteins P2 and P5.</title>
        <authorList>
            <person name="Mullins M.A."/>
            <person name="Register K.B."/>
            <person name="Bayles D.O."/>
            <person name="Loving C.L."/>
            <person name="Nicholson T.L."/>
            <person name="Brockmeier S.L."/>
            <person name="Dyer D.W."/>
            <person name="Phillips G.J."/>
        </authorList>
    </citation>
    <scope>NUCLEOTIDE SEQUENCE</scope>
    <source>
        <strain evidence="12">C5</strain>
    </source>
</reference>
<dbReference type="GO" id="GO:0006811">
    <property type="term" value="P:monoatomic ion transport"/>
    <property type="evidence" value="ECO:0007669"/>
    <property type="project" value="UniProtKB-KW"/>
</dbReference>
<dbReference type="PANTHER" id="PTHR34501:SF2">
    <property type="entry name" value="OUTER MEMBRANE PORIN F-RELATED"/>
    <property type="match status" value="1"/>
</dbReference>
<dbReference type="InterPro" id="IPR033900">
    <property type="entry name" value="Gram_neg_porin_domain"/>
</dbReference>
<protein>
    <submittedName>
        <fullName evidence="13">OmpP2</fullName>
    </submittedName>
    <submittedName>
        <fullName evidence="12">Outer membrane protein P2</fullName>
    </submittedName>
    <submittedName>
        <fullName evidence="15">Porin</fullName>
    </submittedName>
</protein>
<dbReference type="Gene3D" id="2.40.160.10">
    <property type="entry name" value="Porin"/>
    <property type="match status" value="1"/>
</dbReference>
<dbReference type="EMBL" id="GU323694">
    <property type="protein sequence ID" value="ADC30078.1"/>
    <property type="molecule type" value="Genomic_DNA"/>
</dbReference>
<evidence type="ECO:0000256" key="9">
    <source>
        <dbReference type="ARBA" id="ARBA00023237"/>
    </source>
</evidence>
<dbReference type="PANTHER" id="PTHR34501">
    <property type="entry name" value="PROTEIN YDDL-RELATED"/>
    <property type="match status" value="1"/>
</dbReference>
<organism evidence="12">
    <name type="scientific">Glaesserella parasuis</name>
    <name type="common">Haemophilus parasuis</name>
    <dbReference type="NCBI Taxonomy" id="738"/>
    <lineage>
        <taxon>Bacteria</taxon>
        <taxon>Pseudomonadati</taxon>
        <taxon>Pseudomonadota</taxon>
        <taxon>Gammaproteobacteria</taxon>
        <taxon>Pasteurellales</taxon>
        <taxon>Pasteurellaceae</taxon>
        <taxon>Glaesserella</taxon>
    </lineage>
</organism>
<dbReference type="EMBL" id="EU852099">
    <property type="protein sequence ID" value="ACJ02808.1"/>
    <property type="molecule type" value="Genomic_DNA"/>
</dbReference>
<dbReference type="InterPro" id="IPR023614">
    <property type="entry name" value="Porin_dom_sf"/>
</dbReference>
<dbReference type="Proteomes" id="UP001148834">
    <property type="component" value="Unassembled WGS sequence"/>
</dbReference>
<evidence type="ECO:0000256" key="6">
    <source>
        <dbReference type="ARBA" id="ARBA00023065"/>
    </source>
</evidence>
<evidence type="ECO:0000313" key="14">
    <source>
        <dbReference type="EMBL" id="ADC30078.1"/>
    </source>
</evidence>
<dbReference type="AlphaFoldDB" id="C6F3I5"/>
<keyword evidence="4" id="KW-0812">Transmembrane</keyword>
<dbReference type="GO" id="GO:0046930">
    <property type="term" value="C:pore complex"/>
    <property type="evidence" value="ECO:0007669"/>
    <property type="project" value="UniProtKB-KW"/>
</dbReference>
<keyword evidence="2" id="KW-0813">Transport</keyword>
<keyword evidence="3" id="KW-1134">Transmembrane beta strand</keyword>
<evidence type="ECO:0000256" key="5">
    <source>
        <dbReference type="ARBA" id="ARBA00022729"/>
    </source>
</evidence>
<evidence type="ECO:0000256" key="2">
    <source>
        <dbReference type="ARBA" id="ARBA00022448"/>
    </source>
</evidence>
<keyword evidence="9" id="KW-0998">Cell outer membrane</keyword>
<sequence length="400" mass="43205">MKKTLVALAVATFAASASAVTVYENEGTKVDFDGQLRLLLEKQASKEKGKSSTDGHTNLKNNSSRFGISIKHNINENLYGFGRYETRLGSGSKNAAKWGDVTTDEAYVGLGGYGHEISFGKQAVIGDSIGQAGFDKVYGVGTGGIKYTYEVEEPITVNNTQGTSQGTFKYSAPQEGFDILTQSSDSAINYTYTGIEGLTLGANYNVANEREKADVKVDSIKSGFGLGAKYTAKIAESQSVTVAAGYTHDDYKSGSVKLKGKFVEAGGKSTDHIHTGKPFNKKDKDGVYFGLKYVNAPFTVAVDGGHGVVKTDDVKEKINFVRTGARFDVTPKSGVYGNYSYGTYKVEDFKVTAHQFMLGADYKLHKQVVTFVEGRLIKNKDSDNNKVTDKALGVGLRVLW</sequence>
<evidence type="ECO:0000259" key="11">
    <source>
        <dbReference type="Pfam" id="PF13609"/>
    </source>
</evidence>
<keyword evidence="7" id="KW-0626">Porin</keyword>
<name>C6F3I5_GLAPU</name>
<gene>
    <name evidence="12" type="primary">ompP2</name>
    <name evidence="15" type="ORF">N5925_11250</name>
</gene>
<dbReference type="SUPFAM" id="SSF56935">
    <property type="entry name" value="Porins"/>
    <property type="match status" value="1"/>
</dbReference>
<evidence type="ECO:0000256" key="8">
    <source>
        <dbReference type="ARBA" id="ARBA00023136"/>
    </source>
</evidence>
<keyword evidence="5 10" id="KW-0732">Signal</keyword>
<dbReference type="CDD" id="cd00342">
    <property type="entry name" value="gram_neg_porins"/>
    <property type="match status" value="1"/>
</dbReference>
<feature type="chain" id="PRO_5007648074" evidence="10">
    <location>
        <begin position="20"/>
        <end position="400"/>
    </location>
</feature>